<dbReference type="InterPro" id="IPR050445">
    <property type="entry name" value="Bact_polysacc_biosynth/exp"/>
</dbReference>
<evidence type="ECO:0000313" key="9">
    <source>
        <dbReference type="EMBL" id="PKD26910.1"/>
    </source>
</evidence>
<evidence type="ECO:0000256" key="2">
    <source>
        <dbReference type="ARBA" id="ARBA00006683"/>
    </source>
</evidence>
<keyword evidence="5 7" id="KW-1133">Transmembrane helix</keyword>
<evidence type="ECO:0000256" key="5">
    <source>
        <dbReference type="ARBA" id="ARBA00022989"/>
    </source>
</evidence>
<evidence type="ECO:0000256" key="7">
    <source>
        <dbReference type="SAM" id="Phobius"/>
    </source>
</evidence>
<dbReference type="AlphaFoldDB" id="A0A2N0UIV5"/>
<dbReference type="GO" id="GO:0004713">
    <property type="term" value="F:protein tyrosine kinase activity"/>
    <property type="evidence" value="ECO:0007669"/>
    <property type="project" value="TreeGrafter"/>
</dbReference>
<name>A0A2N0UIV5_9FIRM</name>
<gene>
    <name evidence="9" type="primary">cap8A</name>
    <name evidence="9" type="ORF">RBATCC27255_01775</name>
</gene>
<dbReference type="RefSeq" id="WP_101029695.1">
    <property type="nucleotide sequence ID" value="NZ_CABMMZ010000073.1"/>
</dbReference>
<evidence type="ECO:0000256" key="6">
    <source>
        <dbReference type="ARBA" id="ARBA00023136"/>
    </source>
</evidence>
<proteinExistence type="inferred from homology"/>
<dbReference type="PANTHER" id="PTHR32309:SF13">
    <property type="entry name" value="FERRIC ENTEROBACTIN TRANSPORT PROTEIN FEPE"/>
    <property type="match status" value="1"/>
</dbReference>
<keyword evidence="3" id="KW-1003">Cell membrane</keyword>
<dbReference type="GO" id="GO:0005886">
    <property type="term" value="C:plasma membrane"/>
    <property type="evidence" value="ECO:0007669"/>
    <property type="project" value="UniProtKB-SubCell"/>
</dbReference>
<dbReference type="Proteomes" id="UP000233425">
    <property type="component" value="Unassembled WGS sequence"/>
</dbReference>
<keyword evidence="4 7" id="KW-0812">Transmembrane</keyword>
<evidence type="ECO:0000256" key="3">
    <source>
        <dbReference type="ARBA" id="ARBA00022475"/>
    </source>
</evidence>
<dbReference type="InterPro" id="IPR003856">
    <property type="entry name" value="LPS_length_determ_N"/>
</dbReference>
<organism evidence="9 10">
    <name type="scientific">Ruminococcus bromii</name>
    <dbReference type="NCBI Taxonomy" id="40518"/>
    <lineage>
        <taxon>Bacteria</taxon>
        <taxon>Bacillati</taxon>
        <taxon>Bacillota</taxon>
        <taxon>Clostridia</taxon>
        <taxon>Eubacteriales</taxon>
        <taxon>Oscillospiraceae</taxon>
        <taxon>Ruminococcus</taxon>
    </lineage>
</organism>
<accession>A0A2N0UIV5</accession>
<protein>
    <submittedName>
        <fullName evidence="9">Capsular polysaccharide type 8 biosynthesis protein cap8A</fullName>
    </submittedName>
</protein>
<feature type="domain" description="Polysaccharide chain length determinant N-terminal" evidence="8">
    <location>
        <begin position="2"/>
        <end position="91"/>
    </location>
</feature>
<dbReference type="PANTHER" id="PTHR32309">
    <property type="entry name" value="TYROSINE-PROTEIN KINASE"/>
    <property type="match status" value="1"/>
</dbReference>
<evidence type="ECO:0000256" key="4">
    <source>
        <dbReference type="ARBA" id="ARBA00022692"/>
    </source>
</evidence>
<feature type="transmembrane region" description="Helical" evidence="7">
    <location>
        <begin position="16"/>
        <end position="38"/>
    </location>
</feature>
<sequence length="240" mass="26884">MEISFKDITRIIKKNLVFIAVLSLLCATVSFFITTFFIPKTYTSSVKLYVETNYKSQSAYEDYQSVNYAKNLVLTYIELLDSNSFYNQISEALNEKYTASQLKSMIKFESIEDTEVFKALVNSSSPTESKRIGDAIAKIAPKTIANVKDNAKLKIVDKATLPKAPASPSVSKNVIIAFAAGLIIALIVSFVRDFLDVKIKYNEEMTTVLDLPLLAAIPDFEYFSNQKAAEKKYGNYESGY</sequence>
<evidence type="ECO:0000313" key="10">
    <source>
        <dbReference type="Proteomes" id="UP000233425"/>
    </source>
</evidence>
<reference evidence="9" key="1">
    <citation type="journal article" date="2018" name="Environ. Microbiol.">
        <title>Sporulation capability and amylosome conservation among diverse human colonic and rumen isolates of the keystone starch-degrader Ruminococcus bromii.</title>
        <authorList>
            <person name="Mukhopadhya I."/>
            <person name="Morais S."/>
            <person name="Laverde-Gomez J."/>
            <person name="Sheridan P.O."/>
            <person name="Walker A.W."/>
            <person name="Kelly W."/>
            <person name="Klieve A.V."/>
            <person name="Ouwerkerk D."/>
            <person name="Duncan S.H."/>
            <person name="Louis P."/>
            <person name="Koropatkin N."/>
            <person name="Cockburn D."/>
            <person name="Kibler R."/>
            <person name="Cooper P.J."/>
            <person name="Sandoval C."/>
            <person name="Crost E."/>
            <person name="Juge N."/>
            <person name="Bayer E.A."/>
            <person name="Flint H.J."/>
        </authorList>
    </citation>
    <scope>NUCLEOTIDE SEQUENCE [LARGE SCALE GENOMIC DNA]</scope>
    <source>
        <strain evidence="9">ATCC 27255</strain>
    </source>
</reference>
<keyword evidence="10" id="KW-1185">Reference proteome</keyword>
<evidence type="ECO:0000259" key="8">
    <source>
        <dbReference type="Pfam" id="PF02706"/>
    </source>
</evidence>
<comment type="similarity">
    <text evidence="2">Belongs to the CpsC/CapA family.</text>
</comment>
<comment type="caution">
    <text evidence="9">The sequence shown here is derived from an EMBL/GenBank/DDBJ whole genome shotgun (WGS) entry which is preliminary data.</text>
</comment>
<evidence type="ECO:0000256" key="1">
    <source>
        <dbReference type="ARBA" id="ARBA00004651"/>
    </source>
</evidence>
<dbReference type="Pfam" id="PF02706">
    <property type="entry name" value="Wzz"/>
    <property type="match status" value="1"/>
</dbReference>
<feature type="transmembrane region" description="Helical" evidence="7">
    <location>
        <begin position="174"/>
        <end position="195"/>
    </location>
</feature>
<dbReference type="EMBL" id="NNSR01000073">
    <property type="protein sequence ID" value="PKD26910.1"/>
    <property type="molecule type" value="Genomic_DNA"/>
</dbReference>
<keyword evidence="6 7" id="KW-0472">Membrane</keyword>
<comment type="subcellular location">
    <subcellularLocation>
        <location evidence="1">Cell membrane</location>
        <topology evidence="1">Multi-pass membrane protein</topology>
    </subcellularLocation>
</comment>
<dbReference type="GeneID" id="93768420"/>